<evidence type="ECO:0000259" key="13">
    <source>
        <dbReference type="Pfam" id="PF02875"/>
    </source>
</evidence>
<protein>
    <recommendedName>
        <fullName evidence="10 11">UDP-N-acetylmuramoyl-tripeptide--D-alanyl-D-alanine ligase</fullName>
        <ecNumber evidence="10 11">6.3.2.10</ecNumber>
    </recommendedName>
    <alternativeName>
        <fullName evidence="10">D-alanyl-D-alanine-adding enzyme</fullName>
    </alternativeName>
</protein>
<evidence type="ECO:0000256" key="6">
    <source>
        <dbReference type="ARBA" id="ARBA00022960"/>
    </source>
</evidence>
<evidence type="ECO:0000256" key="2">
    <source>
        <dbReference type="ARBA" id="ARBA00022598"/>
    </source>
</evidence>
<evidence type="ECO:0000256" key="7">
    <source>
        <dbReference type="ARBA" id="ARBA00022984"/>
    </source>
</evidence>
<evidence type="ECO:0000256" key="5">
    <source>
        <dbReference type="ARBA" id="ARBA00022840"/>
    </source>
</evidence>
<dbReference type="InterPro" id="IPR036565">
    <property type="entry name" value="Mur-like_cat_sf"/>
</dbReference>
<comment type="function">
    <text evidence="10 11">Involved in cell wall formation. Catalyzes the final step in the synthesis of UDP-N-acetylmuramoyl-pentapeptide, the precursor of murein.</text>
</comment>
<dbReference type="PANTHER" id="PTHR43024">
    <property type="entry name" value="UDP-N-ACETYLMURAMOYL-TRIPEPTIDE--D-ALANYL-D-ALANINE LIGASE"/>
    <property type="match status" value="1"/>
</dbReference>
<accession>A0A1G9QGT0</accession>
<evidence type="ECO:0000313" key="16">
    <source>
        <dbReference type="Proteomes" id="UP000199068"/>
    </source>
</evidence>
<evidence type="ECO:0000256" key="1">
    <source>
        <dbReference type="ARBA" id="ARBA00022490"/>
    </source>
</evidence>
<dbReference type="Pfam" id="PF08245">
    <property type="entry name" value="Mur_ligase_M"/>
    <property type="match status" value="1"/>
</dbReference>
<dbReference type="SUPFAM" id="SSF63418">
    <property type="entry name" value="MurE/MurF N-terminal domain"/>
    <property type="match status" value="1"/>
</dbReference>
<keyword evidence="6 10" id="KW-0133">Cell shape</keyword>
<dbReference type="GO" id="GO:0005737">
    <property type="term" value="C:cytoplasm"/>
    <property type="evidence" value="ECO:0007669"/>
    <property type="project" value="UniProtKB-SubCell"/>
</dbReference>
<dbReference type="SUPFAM" id="SSF53623">
    <property type="entry name" value="MurD-like peptide ligases, catalytic domain"/>
    <property type="match status" value="1"/>
</dbReference>
<dbReference type="AlphaFoldDB" id="A0A1G9QGT0"/>
<dbReference type="InterPro" id="IPR036615">
    <property type="entry name" value="Mur_ligase_C_dom_sf"/>
</dbReference>
<feature type="domain" description="Mur ligase C-terminal" evidence="13">
    <location>
        <begin position="321"/>
        <end position="444"/>
    </location>
</feature>
<organism evidence="15 16">
    <name type="scientific">Romboutsia lituseburensis DSM 797</name>
    <dbReference type="NCBI Taxonomy" id="1121325"/>
    <lineage>
        <taxon>Bacteria</taxon>
        <taxon>Bacillati</taxon>
        <taxon>Bacillota</taxon>
        <taxon>Clostridia</taxon>
        <taxon>Peptostreptococcales</taxon>
        <taxon>Peptostreptococcaceae</taxon>
        <taxon>Romboutsia</taxon>
    </lineage>
</organism>
<dbReference type="GO" id="GO:0047480">
    <property type="term" value="F:UDP-N-acetylmuramoyl-tripeptide-D-alanyl-D-alanine ligase activity"/>
    <property type="evidence" value="ECO:0007669"/>
    <property type="project" value="UniProtKB-UniRule"/>
</dbReference>
<dbReference type="InterPro" id="IPR013221">
    <property type="entry name" value="Mur_ligase_cen"/>
</dbReference>
<dbReference type="InterPro" id="IPR000713">
    <property type="entry name" value="Mur_ligase_N"/>
</dbReference>
<evidence type="ECO:0000256" key="8">
    <source>
        <dbReference type="ARBA" id="ARBA00023306"/>
    </source>
</evidence>
<feature type="domain" description="Mur ligase central" evidence="14">
    <location>
        <begin position="112"/>
        <end position="298"/>
    </location>
</feature>
<sequence length="457" mass="50759">MESLTIKELVLATKGNLVIGNENDLVHDVVIDSRLANKDNVFVAIVGENLDGHKFIKSAYENGCKTFIKNESSSINLDSSDINLIEVKDSEIAVGDIGKYYKSKFEIPYIGITGSVGKTTTRDMVFATVSAKFNTLKNEGNLNNQLGVPLTLFKLNECHECAVIEMGMSGFNEIEYLANIVNPKIGVISNIGLSHIENLGSQEGILKAKMEITTNFDSSSTLVVNGDDKFLSTLKNQNHVFKLQTFGFDKDNDIYCKQYEMTEDSIIFTCIIDGIEDEIFIPTVGEHNIYNAMAAILVGKSLGLSMDEIKSGLKNFKATKMRLDIVKTDKFTIINDAYNASPDSMKAALKILGRYKNRRVAILGDMFEMGTHAEYGHRLVGESVINNTDVLLTIGKDSNFIGKEAEKLGFNKENIHHFDTKEDAINEIDNLLKDEDVILVKASRGMKLEKIVEYLNK</sequence>
<dbReference type="EC" id="6.3.2.10" evidence="10 11"/>
<keyword evidence="3 10" id="KW-0132">Cell division</keyword>
<keyword evidence="7 10" id="KW-0573">Peptidoglycan synthesis</keyword>
<reference evidence="15 16" key="1">
    <citation type="submission" date="2016-10" db="EMBL/GenBank/DDBJ databases">
        <authorList>
            <person name="de Groot N.N."/>
        </authorList>
    </citation>
    <scope>NUCLEOTIDE SEQUENCE [LARGE SCALE GENOMIC DNA]</scope>
    <source>
        <strain evidence="15 16">DSM 797</strain>
    </source>
</reference>
<proteinExistence type="inferred from homology"/>
<dbReference type="SUPFAM" id="SSF53244">
    <property type="entry name" value="MurD-like peptide ligases, peptide-binding domain"/>
    <property type="match status" value="1"/>
</dbReference>
<dbReference type="NCBIfam" id="TIGR01143">
    <property type="entry name" value="murF"/>
    <property type="match status" value="1"/>
</dbReference>
<gene>
    <name evidence="10" type="primary">murF</name>
    <name evidence="15" type="ORF">SAMN04515677_105197</name>
</gene>
<comment type="catalytic activity">
    <reaction evidence="10 11">
        <text>D-alanyl-D-alanine + UDP-N-acetyl-alpha-D-muramoyl-L-alanyl-gamma-D-glutamyl-meso-2,6-diaminopimelate + ATP = UDP-N-acetyl-alpha-D-muramoyl-L-alanyl-gamma-D-glutamyl-meso-2,6-diaminopimeloyl-D-alanyl-D-alanine + ADP + phosphate + H(+)</text>
        <dbReference type="Rhea" id="RHEA:28374"/>
        <dbReference type="ChEBI" id="CHEBI:15378"/>
        <dbReference type="ChEBI" id="CHEBI:30616"/>
        <dbReference type="ChEBI" id="CHEBI:43474"/>
        <dbReference type="ChEBI" id="CHEBI:57822"/>
        <dbReference type="ChEBI" id="CHEBI:61386"/>
        <dbReference type="ChEBI" id="CHEBI:83905"/>
        <dbReference type="ChEBI" id="CHEBI:456216"/>
        <dbReference type="EC" id="6.3.2.10"/>
    </reaction>
</comment>
<dbReference type="HAMAP" id="MF_02019">
    <property type="entry name" value="MurF"/>
    <property type="match status" value="1"/>
</dbReference>
<comment type="similarity">
    <text evidence="10">Belongs to the MurCDEF family. MurF subfamily.</text>
</comment>
<keyword evidence="9 10" id="KW-0961">Cell wall biogenesis/degradation</keyword>
<evidence type="ECO:0000256" key="4">
    <source>
        <dbReference type="ARBA" id="ARBA00022741"/>
    </source>
</evidence>
<evidence type="ECO:0000256" key="10">
    <source>
        <dbReference type="HAMAP-Rule" id="MF_02019"/>
    </source>
</evidence>
<dbReference type="InterPro" id="IPR051046">
    <property type="entry name" value="MurCDEF_CellWall_CoF430Synth"/>
</dbReference>
<dbReference type="Gene3D" id="3.40.1390.10">
    <property type="entry name" value="MurE/MurF, N-terminal domain"/>
    <property type="match status" value="1"/>
</dbReference>
<dbReference type="InterPro" id="IPR005863">
    <property type="entry name" value="UDP-N-AcMur_synth"/>
</dbReference>
<dbReference type="GO" id="GO:0051301">
    <property type="term" value="P:cell division"/>
    <property type="evidence" value="ECO:0007669"/>
    <property type="project" value="UniProtKB-KW"/>
</dbReference>
<keyword evidence="8 10" id="KW-0131">Cell cycle</keyword>
<dbReference type="GO" id="GO:0071555">
    <property type="term" value="P:cell wall organization"/>
    <property type="evidence" value="ECO:0007669"/>
    <property type="project" value="UniProtKB-KW"/>
</dbReference>
<dbReference type="GO" id="GO:0005524">
    <property type="term" value="F:ATP binding"/>
    <property type="evidence" value="ECO:0007669"/>
    <property type="project" value="UniProtKB-UniRule"/>
</dbReference>
<keyword evidence="1 10" id="KW-0963">Cytoplasm</keyword>
<dbReference type="UniPathway" id="UPA00219"/>
<evidence type="ECO:0000313" key="15">
    <source>
        <dbReference type="EMBL" id="SDM10090.1"/>
    </source>
</evidence>
<comment type="pathway">
    <text evidence="10 11">Cell wall biogenesis; peptidoglycan biosynthesis.</text>
</comment>
<dbReference type="Pfam" id="PF01225">
    <property type="entry name" value="Mur_ligase"/>
    <property type="match status" value="1"/>
</dbReference>
<dbReference type="GO" id="GO:0008360">
    <property type="term" value="P:regulation of cell shape"/>
    <property type="evidence" value="ECO:0007669"/>
    <property type="project" value="UniProtKB-KW"/>
</dbReference>
<keyword evidence="5 10" id="KW-0067">ATP-binding</keyword>
<feature type="domain" description="Mur ligase N-terminal catalytic" evidence="12">
    <location>
        <begin position="26"/>
        <end position="76"/>
    </location>
</feature>
<dbReference type="Gene3D" id="3.40.1190.10">
    <property type="entry name" value="Mur-like, catalytic domain"/>
    <property type="match status" value="1"/>
</dbReference>
<keyword evidence="2 10" id="KW-0436">Ligase</keyword>
<dbReference type="InterPro" id="IPR004101">
    <property type="entry name" value="Mur_ligase_C"/>
</dbReference>
<evidence type="ECO:0000256" key="9">
    <source>
        <dbReference type="ARBA" id="ARBA00023316"/>
    </source>
</evidence>
<dbReference type="PANTHER" id="PTHR43024:SF1">
    <property type="entry name" value="UDP-N-ACETYLMURAMOYL-TRIPEPTIDE--D-ALANYL-D-ALANINE LIGASE"/>
    <property type="match status" value="1"/>
</dbReference>
<dbReference type="EMBL" id="FNGW01000005">
    <property type="protein sequence ID" value="SDM10090.1"/>
    <property type="molecule type" value="Genomic_DNA"/>
</dbReference>
<name>A0A1G9QGT0_9FIRM</name>
<keyword evidence="4 10" id="KW-0547">Nucleotide-binding</keyword>
<comment type="subcellular location">
    <subcellularLocation>
        <location evidence="10 11">Cytoplasm</location>
    </subcellularLocation>
</comment>
<dbReference type="GO" id="GO:0008766">
    <property type="term" value="F:UDP-N-acetylmuramoylalanyl-D-glutamyl-2,6-diaminopimelate-D-alanyl-D-alanine ligase activity"/>
    <property type="evidence" value="ECO:0007669"/>
    <property type="project" value="RHEA"/>
</dbReference>
<evidence type="ECO:0000256" key="11">
    <source>
        <dbReference type="RuleBase" id="RU004136"/>
    </source>
</evidence>
<evidence type="ECO:0000259" key="14">
    <source>
        <dbReference type="Pfam" id="PF08245"/>
    </source>
</evidence>
<dbReference type="RefSeq" id="WP_092726227.1">
    <property type="nucleotide sequence ID" value="NZ_FNGW01000005.1"/>
</dbReference>
<dbReference type="InterPro" id="IPR035911">
    <property type="entry name" value="MurE/MurF_N"/>
</dbReference>
<dbReference type="Proteomes" id="UP000199068">
    <property type="component" value="Unassembled WGS sequence"/>
</dbReference>
<evidence type="ECO:0000256" key="3">
    <source>
        <dbReference type="ARBA" id="ARBA00022618"/>
    </source>
</evidence>
<evidence type="ECO:0000259" key="12">
    <source>
        <dbReference type="Pfam" id="PF01225"/>
    </source>
</evidence>
<keyword evidence="16" id="KW-1185">Reference proteome</keyword>
<dbReference type="Pfam" id="PF02875">
    <property type="entry name" value="Mur_ligase_C"/>
    <property type="match status" value="1"/>
</dbReference>
<dbReference type="Gene3D" id="3.90.190.20">
    <property type="entry name" value="Mur ligase, C-terminal domain"/>
    <property type="match status" value="1"/>
</dbReference>
<feature type="binding site" evidence="10">
    <location>
        <begin position="114"/>
        <end position="120"/>
    </location>
    <ligand>
        <name>ATP</name>
        <dbReference type="ChEBI" id="CHEBI:30616"/>
    </ligand>
</feature>
<dbReference type="STRING" id="1121325.SAMN04515677_105197"/>
<dbReference type="GO" id="GO:0009252">
    <property type="term" value="P:peptidoglycan biosynthetic process"/>
    <property type="evidence" value="ECO:0007669"/>
    <property type="project" value="UniProtKB-UniRule"/>
</dbReference>